<dbReference type="EMBL" id="AUWU02000007">
    <property type="protein sequence ID" value="KAH0570408.1"/>
    <property type="molecule type" value="Genomic_DNA"/>
</dbReference>
<feature type="compositionally biased region" description="Acidic residues" evidence="1">
    <location>
        <begin position="23"/>
        <end position="37"/>
    </location>
</feature>
<evidence type="ECO:0000313" key="4">
    <source>
        <dbReference type="Proteomes" id="UP000018208"/>
    </source>
</evidence>
<reference evidence="2 3" key="1">
    <citation type="journal article" date="2014" name="PLoS Genet.">
        <title>The Genome of Spironucleus salmonicida Highlights a Fish Pathogen Adapted to Fluctuating Environments.</title>
        <authorList>
            <person name="Xu F."/>
            <person name="Jerlstrom-Hultqvist J."/>
            <person name="Einarsson E."/>
            <person name="Astvaldsson A."/>
            <person name="Svard S.G."/>
            <person name="Andersson J.O."/>
        </authorList>
    </citation>
    <scope>NUCLEOTIDE SEQUENCE</scope>
    <source>
        <strain evidence="3">ATCC 50377</strain>
    </source>
</reference>
<accession>V6LX24</accession>
<name>V6LX24_9EUKA</name>
<proteinExistence type="predicted"/>
<dbReference type="AlphaFoldDB" id="V6LX24"/>
<evidence type="ECO:0000256" key="1">
    <source>
        <dbReference type="SAM" id="MobiDB-lite"/>
    </source>
</evidence>
<protein>
    <submittedName>
        <fullName evidence="2">Uncharacterized protein</fullName>
    </submittedName>
</protein>
<dbReference type="EMBL" id="KI545953">
    <property type="protein sequence ID" value="EST49162.1"/>
    <property type="molecule type" value="Genomic_DNA"/>
</dbReference>
<evidence type="ECO:0000313" key="3">
    <source>
        <dbReference type="EMBL" id="KAH0570408.1"/>
    </source>
</evidence>
<dbReference type="VEuPathDB" id="GiardiaDB:SS50377_26688"/>
<sequence length="278" mass="32644">MREINASKRLIDRIETYHDLDQFEENNADQQQDDSSSEELQPIQKRIDPVKYRIAKEIYHNYTEDIATKDISGPRINPPPKDRAKGVVEDILLEFDTQDPMYLEKVKQRLEETASRTITLPVECMPMQMQQKQPIKQLPLPRRLHISAQDSFLVSNSKNEYFLEDITQKQLVAGHILKDNFIAEFYTPSWLKTKNKKAFQQFQSFQKEGKDIEDFCRTIHTSRVQNEDTIRITQARQRYPKVSRGGDIQPGMLMKLDQNIDKMNKTGNLIKGYDFNFK</sequence>
<feature type="region of interest" description="Disordered" evidence="1">
    <location>
        <begin position="23"/>
        <end position="44"/>
    </location>
</feature>
<keyword evidence="4" id="KW-1185">Reference proteome</keyword>
<gene>
    <name evidence="2" type="ORF">SS50377_10375</name>
    <name evidence="3" type="ORF">SS50377_26688</name>
</gene>
<dbReference type="OrthoDB" id="10249652at2759"/>
<reference evidence="3" key="2">
    <citation type="submission" date="2020-12" db="EMBL/GenBank/DDBJ databases">
        <title>New Spironucleus salmonicida genome in near-complete chromosomes.</title>
        <authorList>
            <person name="Xu F."/>
            <person name="Kurt Z."/>
            <person name="Jimenez-Gonzalez A."/>
            <person name="Astvaldsson A."/>
            <person name="Andersson J.O."/>
            <person name="Svard S.G."/>
        </authorList>
    </citation>
    <scope>NUCLEOTIDE SEQUENCE</scope>
    <source>
        <strain evidence="3">ATCC 50377</strain>
    </source>
</reference>
<dbReference type="Proteomes" id="UP000018208">
    <property type="component" value="Unassembled WGS sequence"/>
</dbReference>
<organism evidence="2">
    <name type="scientific">Spironucleus salmonicida</name>
    <dbReference type="NCBI Taxonomy" id="348837"/>
    <lineage>
        <taxon>Eukaryota</taxon>
        <taxon>Metamonada</taxon>
        <taxon>Diplomonadida</taxon>
        <taxon>Hexamitidae</taxon>
        <taxon>Hexamitinae</taxon>
        <taxon>Spironucleus</taxon>
    </lineage>
</organism>
<evidence type="ECO:0000313" key="2">
    <source>
        <dbReference type="EMBL" id="EST49162.1"/>
    </source>
</evidence>